<dbReference type="AlphaFoldDB" id="A0A6J7IQX2"/>
<accession>A0A6J7IQX2</accession>
<organism evidence="1">
    <name type="scientific">freshwater metagenome</name>
    <dbReference type="NCBI Taxonomy" id="449393"/>
    <lineage>
        <taxon>unclassified sequences</taxon>
        <taxon>metagenomes</taxon>
        <taxon>ecological metagenomes</taxon>
    </lineage>
</organism>
<sequence length="116" mass="12810">MLGHPAFIASHRRCNAKREALLTEERIAAISRSVGPDLARLGEMHDVLRVAAWPRDISTLNSSGIFEWVSDTVQSRHEIAIFANEVQCGLTHARHDAHVRHDVGGIGDLDAKLRNA</sequence>
<gene>
    <name evidence="1" type="ORF">UFOPK3610_02041</name>
</gene>
<proteinExistence type="predicted"/>
<protein>
    <submittedName>
        <fullName evidence="1">Unannotated protein</fullName>
    </submittedName>
</protein>
<reference evidence="1" key="1">
    <citation type="submission" date="2020-05" db="EMBL/GenBank/DDBJ databases">
        <authorList>
            <person name="Chiriac C."/>
            <person name="Salcher M."/>
            <person name="Ghai R."/>
            <person name="Kavagutti S V."/>
        </authorList>
    </citation>
    <scope>NUCLEOTIDE SEQUENCE</scope>
</reference>
<name>A0A6J7IQX2_9ZZZZ</name>
<evidence type="ECO:0000313" key="1">
    <source>
        <dbReference type="EMBL" id="CAB4933126.1"/>
    </source>
</evidence>
<dbReference type="EMBL" id="CAFBMR010000162">
    <property type="protein sequence ID" value="CAB4933126.1"/>
    <property type="molecule type" value="Genomic_DNA"/>
</dbReference>